<accession>A0ABT6W5A8</accession>
<feature type="compositionally biased region" description="Pro residues" evidence="1">
    <location>
        <begin position="81"/>
        <end position="91"/>
    </location>
</feature>
<feature type="compositionally biased region" description="Low complexity" evidence="1">
    <location>
        <begin position="29"/>
        <end position="51"/>
    </location>
</feature>
<evidence type="ECO:0000259" key="3">
    <source>
        <dbReference type="Pfam" id="PF25231"/>
    </source>
</evidence>
<keyword evidence="2" id="KW-0812">Transmembrane</keyword>
<keyword evidence="2" id="KW-1133">Transmembrane helix</keyword>
<comment type="caution">
    <text evidence="4">The sequence shown here is derived from an EMBL/GenBank/DDBJ whole genome shotgun (WGS) entry which is preliminary data.</text>
</comment>
<sequence length="462" mass="46657">MNDSPGRPKPGSEDSGTPDSGPSKPPGLPGQAGPPADETPASTPETGTTPPAGVPPQAPGPQVPPPPPGPAYGYGPGQGYGPPPGNGPGPGPGTGGYGPGNGGYGSGPGYGPGAGYGPGPGGYGFPGGPGAWTPPPAAPQPGVIPLRPLNVGDIFEGSFATIRRHWRPALSISAVVALITSAVSTAVSGRMMRSAAYTRITGGRQPTAHELMNDFSHVAVSGLLEFVIVLVGQTVATAMLIMLVSRAVLGRTATVGEIWRDALPRMPRLLGLVVMTGLIVGGLIGVGLLPGAVVAVTGSPAGGAGLMVLGVLVTMCVAVWLWISFSLATPALILERQGVFASLARSFKLVRHSWWRVSGIQLLSLLLTYVVSAVLQAITGSLTSGPSAGGNPFSMVNAHQTVLVPSWTAIILMGIGSVIASLFVMPMNAGVTSLLYMDQRIRREALDVELAQAAGVPAPPAH</sequence>
<dbReference type="InterPro" id="IPR057169">
    <property type="entry name" value="DUF7847"/>
</dbReference>
<dbReference type="RefSeq" id="WP_282704764.1">
    <property type="nucleotide sequence ID" value="NZ_JAAGKO020000043.1"/>
</dbReference>
<dbReference type="Pfam" id="PF25231">
    <property type="entry name" value="DUF7847"/>
    <property type="match status" value="1"/>
</dbReference>
<feature type="transmembrane region" description="Helical" evidence="2">
    <location>
        <begin position="306"/>
        <end position="333"/>
    </location>
</feature>
<proteinExistence type="predicted"/>
<feature type="compositionally biased region" description="Pro residues" evidence="1">
    <location>
        <begin position="52"/>
        <end position="70"/>
    </location>
</feature>
<organism evidence="4 5">
    <name type="scientific">Streptantibioticus silvisoli</name>
    <dbReference type="NCBI Taxonomy" id="2705255"/>
    <lineage>
        <taxon>Bacteria</taxon>
        <taxon>Bacillati</taxon>
        <taxon>Actinomycetota</taxon>
        <taxon>Actinomycetes</taxon>
        <taxon>Kitasatosporales</taxon>
        <taxon>Streptomycetaceae</taxon>
        <taxon>Streptantibioticus</taxon>
    </lineage>
</organism>
<feature type="transmembrane region" description="Helical" evidence="2">
    <location>
        <begin position="409"/>
        <end position="436"/>
    </location>
</feature>
<feature type="transmembrane region" description="Helical" evidence="2">
    <location>
        <begin position="226"/>
        <end position="249"/>
    </location>
</feature>
<name>A0ABT6W5A8_9ACTN</name>
<evidence type="ECO:0000313" key="4">
    <source>
        <dbReference type="EMBL" id="MDI5965952.1"/>
    </source>
</evidence>
<dbReference type="Proteomes" id="UP001156398">
    <property type="component" value="Unassembled WGS sequence"/>
</dbReference>
<keyword evidence="5" id="KW-1185">Reference proteome</keyword>
<evidence type="ECO:0000313" key="5">
    <source>
        <dbReference type="Proteomes" id="UP001156398"/>
    </source>
</evidence>
<dbReference type="EMBL" id="JAAGKO020000043">
    <property type="protein sequence ID" value="MDI5965952.1"/>
    <property type="molecule type" value="Genomic_DNA"/>
</dbReference>
<dbReference type="PANTHER" id="PTHR33133:SF1">
    <property type="entry name" value="EXPRESSED PROTEIN-RELATED"/>
    <property type="match status" value="1"/>
</dbReference>
<feature type="transmembrane region" description="Helical" evidence="2">
    <location>
        <begin position="354"/>
        <end position="378"/>
    </location>
</feature>
<feature type="region of interest" description="Disordered" evidence="1">
    <location>
        <begin position="1"/>
        <end position="100"/>
    </location>
</feature>
<feature type="transmembrane region" description="Helical" evidence="2">
    <location>
        <begin position="169"/>
        <end position="187"/>
    </location>
</feature>
<protein>
    <recommendedName>
        <fullName evidence="3">DUF7847 domain-containing protein</fullName>
    </recommendedName>
</protein>
<gene>
    <name evidence="4" type="ORF">POF43_025035</name>
</gene>
<dbReference type="PANTHER" id="PTHR33133">
    <property type="entry name" value="OS08G0107100 PROTEIN-RELATED"/>
    <property type="match status" value="1"/>
</dbReference>
<keyword evidence="2" id="KW-0472">Membrane</keyword>
<feature type="transmembrane region" description="Helical" evidence="2">
    <location>
        <begin position="269"/>
        <end position="294"/>
    </location>
</feature>
<evidence type="ECO:0000256" key="1">
    <source>
        <dbReference type="SAM" id="MobiDB-lite"/>
    </source>
</evidence>
<evidence type="ECO:0000256" key="2">
    <source>
        <dbReference type="SAM" id="Phobius"/>
    </source>
</evidence>
<reference evidence="4 5" key="1">
    <citation type="submission" date="2023-05" db="EMBL/GenBank/DDBJ databases">
        <title>Streptantibioticus silvisoli sp. nov., acidotolerant actinomycetes 1 from pine litter.</title>
        <authorList>
            <person name="Swiecimska M."/>
            <person name="Golinska P."/>
            <person name="Sangal V."/>
            <person name="Wachnowicz B."/>
            <person name="Goodfellow M."/>
        </authorList>
    </citation>
    <scope>NUCLEOTIDE SEQUENCE [LARGE SCALE GENOMIC DNA]</scope>
    <source>
        <strain evidence="4 5">SL54</strain>
    </source>
</reference>
<feature type="domain" description="DUF7847" evidence="3">
    <location>
        <begin position="215"/>
        <end position="423"/>
    </location>
</feature>